<sequence>MEPTTATTTPPPTAASPPETSPAPLAYAPAEAKWYAEVTRYQWLVLIIASAGWVFDAFEGQLYNVTREDMLRDLIGPGPEHAQARKAWGDNLVAAFLAGGTLGGIAFGSIADRFGRRPAMALSILFYSVFSGLTYFATDLWHVAVLRFFVAMGVGGEWAVAAALVAEVFPARARARAGGIFHATSVGGAWLAALAGLLVGTQWRYAYVLGVVPALLVLWVRTSIREPDRWQEAKAEATGTGPADAAAAAGGKRLGSFRDLFGTPVWARRAIFGLLLAAVGLGTFWCVVVAGQDLTRELLVRNGVGLEAAQQKAKIAFGFVQAIGMGLGFLCFGPLAERLGRRGAFLAYHLAAFAIVPVACYLPQTYGQMLLVLPVFGFFTGGIHAGYAVYFPELFPDHLRATGAGLCFNGGRAVAAPLMLLSGWLKGLDGMTLQLAITILGGLFLLGAVLLLFLPETKGKPLPE</sequence>
<feature type="transmembrane region" description="Helical" evidence="6">
    <location>
        <begin position="315"/>
        <end position="333"/>
    </location>
</feature>
<dbReference type="InterPro" id="IPR036259">
    <property type="entry name" value="MFS_trans_sf"/>
</dbReference>
<feature type="region of interest" description="Disordered" evidence="5">
    <location>
        <begin position="1"/>
        <end position="22"/>
    </location>
</feature>
<feature type="transmembrane region" description="Helical" evidence="6">
    <location>
        <begin position="403"/>
        <end position="425"/>
    </location>
</feature>
<evidence type="ECO:0000259" key="7">
    <source>
        <dbReference type="PROSITE" id="PS50850"/>
    </source>
</evidence>
<dbReference type="PANTHER" id="PTHR23508">
    <property type="entry name" value="CARBOXYLIC ACID TRANSPORTER PROTEIN HOMOLOG"/>
    <property type="match status" value="1"/>
</dbReference>
<accession>A0A6J4NQV6</accession>
<evidence type="ECO:0000256" key="2">
    <source>
        <dbReference type="ARBA" id="ARBA00022692"/>
    </source>
</evidence>
<dbReference type="PROSITE" id="PS50850">
    <property type="entry name" value="MFS"/>
    <property type="match status" value="1"/>
</dbReference>
<feature type="transmembrane region" description="Helical" evidence="6">
    <location>
        <begin position="270"/>
        <end position="291"/>
    </location>
</feature>
<keyword evidence="2 6" id="KW-0812">Transmembrane</keyword>
<feature type="transmembrane region" description="Helical" evidence="6">
    <location>
        <begin position="345"/>
        <end position="364"/>
    </location>
</feature>
<feature type="transmembrane region" description="Helical" evidence="6">
    <location>
        <begin position="431"/>
        <end position="454"/>
    </location>
</feature>
<dbReference type="AlphaFoldDB" id="A0A6J4NQV6"/>
<dbReference type="GO" id="GO:0046943">
    <property type="term" value="F:carboxylic acid transmembrane transporter activity"/>
    <property type="evidence" value="ECO:0007669"/>
    <property type="project" value="TreeGrafter"/>
</dbReference>
<evidence type="ECO:0000256" key="5">
    <source>
        <dbReference type="SAM" id="MobiDB-lite"/>
    </source>
</evidence>
<feature type="transmembrane region" description="Helical" evidence="6">
    <location>
        <begin position="178"/>
        <end position="199"/>
    </location>
</feature>
<feature type="compositionally biased region" description="Pro residues" evidence="5">
    <location>
        <begin position="9"/>
        <end position="21"/>
    </location>
</feature>
<feature type="transmembrane region" description="Helical" evidence="6">
    <location>
        <begin position="92"/>
        <end position="111"/>
    </location>
</feature>
<gene>
    <name evidence="8" type="ORF">AVDCRST_MAG64-1282</name>
</gene>
<name>A0A6J4NQV6_9BACT</name>
<evidence type="ECO:0000256" key="3">
    <source>
        <dbReference type="ARBA" id="ARBA00022989"/>
    </source>
</evidence>
<evidence type="ECO:0000256" key="6">
    <source>
        <dbReference type="SAM" id="Phobius"/>
    </source>
</evidence>
<feature type="transmembrane region" description="Helical" evidence="6">
    <location>
        <begin position="205"/>
        <end position="224"/>
    </location>
</feature>
<dbReference type="SUPFAM" id="SSF103473">
    <property type="entry name" value="MFS general substrate transporter"/>
    <property type="match status" value="1"/>
</dbReference>
<feature type="domain" description="Major facilitator superfamily (MFS) profile" evidence="7">
    <location>
        <begin position="45"/>
        <end position="459"/>
    </location>
</feature>
<feature type="transmembrane region" description="Helical" evidence="6">
    <location>
        <begin position="144"/>
        <end position="166"/>
    </location>
</feature>
<reference evidence="8" key="1">
    <citation type="submission" date="2020-02" db="EMBL/GenBank/DDBJ databases">
        <authorList>
            <person name="Meier V. D."/>
        </authorList>
    </citation>
    <scope>NUCLEOTIDE SEQUENCE</scope>
    <source>
        <strain evidence="8">AVDCRST_MAG64</strain>
    </source>
</reference>
<proteinExistence type="predicted"/>
<evidence type="ECO:0000256" key="4">
    <source>
        <dbReference type="ARBA" id="ARBA00023136"/>
    </source>
</evidence>
<feature type="transmembrane region" description="Helical" evidence="6">
    <location>
        <begin position="43"/>
        <end position="63"/>
    </location>
</feature>
<dbReference type="EMBL" id="CADCUQ010000296">
    <property type="protein sequence ID" value="CAA9393252.1"/>
    <property type="molecule type" value="Genomic_DNA"/>
</dbReference>
<keyword evidence="4 6" id="KW-0472">Membrane</keyword>
<dbReference type="Pfam" id="PF07690">
    <property type="entry name" value="MFS_1"/>
    <property type="match status" value="2"/>
</dbReference>
<organism evidence="8">
    <name type="scientific">uncultured Phycisphaerae bacterium</name>
    <dbReference type="NCBI Taxonomy" id="904963"/>
    <lineage>
        <taxon>Bacteria</taxon>
        <taxon>Pseudomonadati</taxon>
        <taxon>Planctomycetota</taxon>
        <taxon>Phycisphaerae</taxon>
        <taxon>environmental samples</taxon>
    </lineage>
</organism>
<dbReference type="PANTHER" id="PTHR23508:SF10">
    <property type="entry name" value="CARBOXYLIC ACID TRANSPORTER PROTEIN HOMOLOG"/>
    <property type="match status" value="1"/>
</dbReference>
<feature type="transmembrane region" description="Helical" evidence="6">
    <location>
        <begin position="370"/>
        <end position="391"/>
    </location>
</feature>
<dbReference type="InterPro" id="IPR020846">
    <property type="entry name" value="MFS_dom"/>
</dbReference>
<evidence type="ECO:0000256" key="1">
    <source>
        <dbReference type="ARBA" id="ARBA00004141"/>
    </source>
</evidence>
<protein>
    <submittedName>
        <fullName evidence="8">Uncharacterized MFS-type transporter</fullName>
    </submittedName>
</protein>
<feature type="transmembrane region" description="Helical" evidence="6">
    <location>
        <begin position="118"/>
        <end position="138"/>
    </location>
</feature>
<dbReference type="Gene3D" id="1.20.1250.20">
    <property type="entry name" value="MFS general substrate transporter like domains"/>
    <property type="match status" value="1"/>
</dbReference>
<dbReference type="InterPro" id="IPR011701">
    <property type="entry name" value="MFS"/>
</dbReference>
<comment type="subcellular location">
    <subcellularLocation>
        <location evidence="1">Membrane</location>
        <topology evidence="1">Multi-pass membrane protein</topology>
    </subcellularLocation>
</comment>
<dbReference type="GO" id="GO:0005886">
    <property type="term" value="C:plasma membrane"/>
    <property type="evidence" value="ECO:0007669"/>
    <property type="project" value="TreeGrafter"/>
</dbReference>
<evidence type="ECO:0000313" key="8">
    <source>
        <dbReference type="EMBL" id="CAA9393252.1"/>
    </source>
</evidence>
<keyword evidence="3 6" id="KW-1133">Transmembrane helix</keyword>